<feature type="compositionally biased region" description="Acidic residues" evidence="1">
    <location>
        <begin position="16"/>
        <end position="25"/>
    </location>
</feature>
<evidence type="ECO:0000256" key="1">
    <source>
        <dbReference type="SAM" id="MobiDB-lite"/>
    </source>
</evidence>
<accession>A0AAN9AEX7</accession>
<feature type="compositionally biased region" description="Low complexity" evidence="1">
    <location>
        <begin position="55"/>
        <end position="65"/>
    </location>
</feature>
<dbReference type="AlphaFoldDB" id="A0AAN9AEX7"/>
<feature type="region of interest" description="Disordered" evidence="1">
    <location>
        <begin position="1"/>
        <end position="28"/>
    </location>
</feature>
<dbReference type="Proteomes" id="UP001381693">
    <property type="component" value="Unassembled WGS sequence"/>
</dbReference>
<proteinExistence type="predicted"/>
<sequence length="269" mass="30315">MFEDYGDYEGLAPLEIPEEPNEDETAQGMTVSELLSSALKTDIVEAAEEAKLARSSDSNAASRRSSFIRRPVHRTLSGRSQVSMGSRTSRTTSRSVRIHPRPRSPPAVPHSPPPLPRSPPPQRSPLSGRPRPPSTLPPLPPVPQLDGGYIADDSTAHDYSEIEPQEPQGLAPVLRKIVHWAKFGWEFLESVMISATQQLNRLSKDYRYVANCLSEEKRRLKRQFALGHAHLEHDQSIADDLTPHNSFYIMMVYNTHLTFQKHLLYIYMS</sequence>
<evidence type="ECO:0000313" key="3">
    <source>
        <dbReference type="Proteomes" id="UP001381693"/>
    </source>
</evidence>
<feature type="compositionally biased region" description="Low complexity" evidence="1">
    <location>
        <begin position="86"/>
        <end position="95"/>
    </location>
</feature>
<name>A0AAN9AEX7_HALRR</name>
<dbReference type="EMBL" id="JAXCGZ010002255">
    <property type="protein sequence ID" value="KAK7084130.1"/>
    <property type="molecule type" value="Genomic_DNA"/>
</dbReference>
<evidence type="ECO:0000313" key="2">
    <source>
        <dbReference type="EMBL" id="KAK7084130.1"/>
    </source>
</evidence>
<keyword evidence="3" id="KW-1185">Reference proteome</keyword>
<comment type="caution">
    <text evidence="2">The sequence shown here is derived from an EMBL/GenBank/DDBJ whole genome shotgun (WGS) entry which is preliminary data.</text>
</comment>
<reference evidence="2 3" key="1">
    <citation type="submission" date="2023-11" db="EMBL/GenBank/DDBJ databases">
        <title>Halocaridina rubra genome assembly.</title>
        <authorList>
            <person name="Smith C."/>
        </authorList>
    </citation>
    <scope>NUCLEOTIDE SEQUENCE [LARGE SCALE GENOMIC DNA]</scope>
    <source>
        <strain evidence="2">EP-1</strain>
        <tissue evidence="2">Whole</tissue>
    </source>
</reference>
<gene>
    <name evidence="2" type="ORF">SK128_022456</name>
</gene>
<protein>
    <submittedName>
        <fullName evidence="2">Uncharacterized protein</fullName>
    </submittedName>
</protein>
<feature type="compositionally biased region" description="Pro residues" evidence="1">
    <location>
        <begin position="130"/>
        <end position="143"/>
    </location>
</feature>
<feature type="compositionally biased region" description="Pro residues" evidence="1">
    <location>
        <begin position="103"/>
        <end position="123"/>
    </location>
</feature>
<organism evidence="2 3">
    <name type="scientific">Halocaridina rubra</name>
    <name type="common">Hawaiian red shrimp</name>
    <dbReference type="NCBI Taxonomy" id="373956"/>
    <lineage>
        <taxon>Eukaryota</taxon>
        <taxon>Metazoa</taxon>
        <taxon>Ecdysozoa</taxon>
        <taxon>Arthropoda</taxon>
        <taxon>Crustacea</taxon>
        <taxon>Multicrustacea</taxon>
        <taxon>Malacostraca</taxon>
        <taxon>Eumalacostraca</taxon>
        <taxon>Eucarida</taxon>
        <taxon>Decapoda</taxon>
        <taxon>Pleocyemata</taxon>
        <taxon>Caridea</taxon>
        <taxon>Atyoidea</taxon>
        <taxon>Atyidae</taxon>
        <taxon>Halocaridina</taxon>
    </lineage>
</organism>
<feature type="region of interest" description="Disordered" evidence="1">
    <location>
        <begin position="49"/>
        <end position="152"/>
    </location>
</feature>